<evidence type="ECO:0000256" key="2">
    <source>
        <dbReference type="ARBA" id="ARBA00022801"/>
    </source>
</evidence>
<dbReference type="EMBL" id="DLVE01000018">
    <property type="protein sequence ID" value="HAA83451.1"/>
    <property type="molecule type" value="Genomic_DNA"/>
</dbReference>
<dbReference type="InterPro" id="IPR051158">
    <property type="entry name" value="Metallophosphoesterase_sf"/>
</dbReference>
<dbReference type="GO" id="GO:0009245">
    <property type="term" value="P:lipid A biosynthetic process"/>
    <property type="evidence" value="ECO:0007669"/>
    <property type="project" value="TreeGrafter"/>
</dbReference>
<name>A0A101FIS8_9BACT</name>
<dbReference type="InterPro" id="IPR029052">
    <property type="entry name" value="Metallo-depent_PP-like"/>
</dbReference>
<evidence type="ECO:0000313" key="5">
    <source>
        <dbReference type="EMBL" id="HAA83451.1"/>
    </source>
</evidence>
<keyword evidence="2" id="KW-0378">Hydrolase</keyword>
<keyword evidence="1" id="KW-0479">Metal-binding</keyword>
<dbReference type="GO" id="GO:0046872">
    <property type="term" value="F:metal ion binding"/>
    <property type="evidence" value="ECO:0007669"/>
    <property type="project" value="UniProtKB-KW"/>
</dbReference>
<feature type="domain" description="Calcineurin-like phosphoesterase" evidence="4">
    <location>
        <begin position="146"/>
        <end position="310"/>
    </location>
</feature>
<dbReference type="Pfam" id="PF00149">
    <property type="entry name" value="Metallophos"/>
    <property type="match status" value="1"/>
</dbReference>
<feature type="transmembrane region" description="Helical" evidence="3">
    <location>
        <begin position="36"/>
        <end position="53"/>
    </location>
</feature>
<dbReference type="PANTHER" id="PTHR31302:SF31">
    <property type="entry name" value="PHOSPHODIESTERASE YAEI"/>
    <property type="match status" value="1"/>
</dbReference>
<feature type="transmembrane region" description="Helical" evidence="3">
    <location>
        <begin position="65"/>
        <end position="92"/>
    </location>
</feature>
<sequence length="388" mass="44827">MFWFLLIFFTVFSLIYLYLYLTKIRPLVKRRNLRKFIVTVFILLVFSPVFIRYTDQHLPPLFSKWLAFLVLIWIGFVLYLCVFCVVFDLIKLVFRWKTLTSKKILLGAVFLAVGFSVYSYYETLGLEVIRLQIRTDKLPPQVSRVKIMQISDLHLGPVLGQEKIELVKKVWEKEKPDLIVNTGDLVDGNMRKKDHLAEELAKITAPLGKYAVMGNHEYYRGWKQALEFIEKSGFKVLKDETEVIAGFLVLVGLDDRDCRYYKACSPGFDENTFLCKIPRDKFVLVLKHQPVVQKETIGCFNLMLSGHTHGGLYKGIGSFLVRLLYETDRGLKYLGKGSYLFVSKGVGTGGPPMRFLTPPDVVIIELINIKNEKQPEGRAVLLRERYKM</sequence>
<evidence type="ECO:0000313" key="6">
    <source>
        <dbReference type="Proteomes" id="UP000257240"/>
    </source>
</evidence>
<feature type="transmembrane region" description="Helical" evidence="3">
    <location>
        <begin position="6"/>
        <end position="24"/>
    </location>
</feature>
<evidence type="ECO:0000259" key="4">
    <source>
        <dbReference type="Pfam" id="PF00149"/>
    </source>
</evidence>
<dbReference type="Gene3D" id="3.60.21.10">
    <property type="match status" value="1"/>
</dbReference>
<evidence type="ECO:0000256" key="3">
    <source>
        <dbReference type="SAM" id="Phobius"/>
    </source>
</evidence>
<keyword evidence="3" id="KW-1133">Transmembrane helix</keyword>
<organism evidence="5 6">
    <name type="scientific">Thermodesulfobacterium commune</name>
    <dbReference type="NCBI Taxonomy" id="1741"/>
    <lineage>
        <taxon>Bacteria</taxon>
        <taxon>Pseudomonadati</taxon>
        <taxon>Thermodesulfobacteriota</taxon>
        <taxon>Thermodesulfobacteria</taxon>
        <taxon>Thermodesulfobacteriales</taxon>
        <taxon>Thermodesulfobacteriaceae</taxon>
        <taxon>Thermodesulfobacterium</taxon>
    </lineage>
</organism>
<accession>A0A101FIS8</accession>
<dbReference type="GO" id="GO:0016020">
    <property type="term" value="C:membrane"/>
    <property type="evidence" value="ECO:0007669"/>
    <property type="project" value="GOC"/>
</dbReference>
<dbReference type="SUPFAM" id="SSF56300">
    <property type="entry name" value="Metallo-dependent phosphatases"/>
    <property type="match status" value="1"/>
</dbReference>
<feature type="transmembrane region" description="Helical" evidence="3">
    <location>
        <begin position="104"/>
        <end position="121"/>
    </location>
</feature>
<dbReference type="InterPro" id="IPR004843">
    <property type="entry name" value="Calcineurin-like_PHP"/>
</dbReference>
<dbReference type="PANTHER" id="PTHR31302">
    <property type="entry name" value="TRANSMEMBRANE PROTEIN WITH METALLOPHOSPHOESTERASE DOMAIN-RELATED"/>
    <property type="match status" value="1"/>
</dbReference>
<proteinExistence type="predicted"/>
<reference evidence="5 6" key="1">
    <citation type="journal article" date="2018" name="Nat. Biotechnol.">
        <title>A standardized bacterial taxonomy based on genome phylogeny substantially revises the tree of life.</title>
        <authorList>
            <person name="Parks D.H."/>
            <person name="Chuvochina M."/>
            <person name="Waite D.W."/>
            <person name="Rinke C."/>
            <person name="Skarshewski A."/>
            <person name="Chaumeil P.A."/>
            <person name="Hugenholtz P."/>
        </authorList>
    </citation>
    <scope>NUCLEOTIDE SEQUENCE [LARGE SCALE GENOMIC DNA]</scope>
    <source>
        <strain evidence="5">UBA12529</strain>
    </source>
</reference>
<dbReference type="Proteomes" id="UP000257240">
    <property type="component" value="Unassembled WGS sequence"/>
</dbReference>
<gene>
    <name evidence="5" type="ORF">DCE01_01455</name>
</gene>
<protein>
    <submittedName>
        <fullName evidence="5">Metallophosphoesterase</fullName>
    </submittedName>
</protein>
<keyword evidence="3" id="KW-0472">Membrane</keyword>
<evidence type="ECO:0000256" key="1">
    <source>
        <dbReference type="ARBA" id="ARBA00022723"/>
    </source>
</evidence>
<dbReference type="CDD" id="cd07385">
    <property type="entry name" value="MPP_YkuE_C"/>
    <property type="match status" value="1"/>
</dbReference>
<dbReference type="AlphaFoldDB" id="A0A101FIS8"/>
<comment type="caution">
    <text evidence="5">The sequence shown here is derived from an EMBL/GenBank/DDBJ whole genome shotgun (WGS) entry which is preliminary data.</text>
</comment>
<keyword evidence="3" id="KW-0812">Transmembrane</keyword>
<dbReference type="GO" id="GO:0008758">
    <property type="term" value="F:UDP-2,3-diacylglucosamine hydrolase activity"/>
    <property type="evidence" value="ECO:0007669"/>
    <property type="project" value="TreeGrafter"/>
</dbReference>